<dbReference type="Pfam" id="PF00089">
    <property type="entry name" value="Trypsin"/>
    <property type="match status" value="1"/>
</dbReference>
<evidence type="ECO:0000259" key="10">
    <source>
        <dbReference type="PROSITE" id="PS50240"/>
    </source>
</evidence>
<comment type="caution">
    <text evidence="11">The sequence shown here is derived from an EMBL/GenBank/DDBJ whole genome shotgun (WGS) entry which is preliminary data.</text>
</comment>
<evidence type="ECO:0000256" key="8">
    <source>
        <dbReference type="SAM" id="SignalP"/>
    </source>
</evidence>
<dbReference type="Pfam" id="PF00431">
    <property type="entry name" value="CUB"/>
    <property type="match status" value="2"/>
</dbReference>
<keyword evidence="4 7" id="KW-0720">Serine protease</keyword>
<evidence type="ECO:0000256" key="4">
    <source>
        <dbReference type="ARBA" id="ARBA00022825"/>
    </source>
</evidence>
<dbReference type="AlphaFoldDB" id="A0A8T2LIT1"/>
<dbReference type="PROSITE" id="PS01180">
    <property type="entry name" value="CUB"/>
    <property type="match status" value="2"/>
</dbReference>
<dbReference type="GO" id="GO:0006508">
    <property type="term" value="P:proteolysis"/>
    <property type="evidence" value="ECO:0007669"/>
    <property type="project" value="UniProtKB-KW"/>
</dbReference>
<accession>A0A8T2LIT1</accession>
<comment type="caution">
    <text evidence="6">Lacks conserved residue(s) required for the propagation of feature annotation.</text>
</comment>
<proteinExistence type="predicted"/>
<dbReference type="InterPro" id="IPR018114">
    <property type="entry name" value="TRYPSIN_HIS"/>
</dbReference>
<feature type="signal peptide" evidence="8">
    <location>
        <begin position="1"/>
        <end position="21"/>
    </location>
</feature>
<dbReference type="FunFam" id="2.60.120.290:FF:000005">
    <property type="entry name" value="Procollagen C-endopeptidase enhancer 1"/>
    <property type="match status" value="1"/>
</dbReference>
<evidence type="ECO:0000256" key="7">
    <source>
        <dbReference type="RuleBase" id="RU363034"/>
    </source>
</evidence>
<dbReference type="SUPFAM" id="SSF49854">
    <property type="entry name" value="Spermadhesin, CUB domain"/>
    <property type="match status" value="2"/>
</dbReference>
<dbReference type="InterPro" id="IPR001254">
    <property type="entry name" value="Trypsin_dom"/>
</dbReference>
<feature type="disulfide bond" evidence="6">
    <location>
        <begin position="425"/>
        <end position="452"/>
    </location>
</feature>
<dbReference type="Proteomes" id="UP000752171">
    <property type="component" value="Unassembled WGS sequence"/>
</dbReference>
<evidence type="ECO:0000313" key="11">
    <source>
        <dbReference type="EMBL" id="KAG9271978.1"/>
    </source>
</evidence>
<feature type="domain" description="Peptidase S1" evidence="10">
    <location>
        <begin position="46"/>
        <end position="297"/>
    </location>
</feature>
<dbReference type="FunFam" id="2.40.10.10:FF:000003">
    <property type="entry name" value="Transmembrane serine protease 3"/>
    <property type="match status" value="1"/>
</dbReference>
<evidence type="ECO:0000256" key="6">
    <source>
        <dbReference type="PROSITE-ProRule" id="PRU00059"/>
    </source>
</evidence>
<evidence type="ECO:0000256" key="5">
    <source>
        <dbReference type="ARBA" id="ARBA00023157"/>
    </source>
</evidence>
<evidence type="ECO:0000256" key="1">
    <source>
        <dbReference type="ARBA" id="ARBA00022670"/>
    </source>
</evidence>
<dbReference type="SUPFAM" id="SSF50494">
    <property type="entry name" value="Trypsin-like serine proteases"/>
    <property type="match status" value="1"/>
</dbReference>
<gene>
    <name evidence="11" type="primary">OVCH2</name>
    <name evidence="11" type="ORF">AMEX_G12920</name>
</gene>
<dbReference type="InterPro" id="IPR035914">
    <property type="entry name" value="Sperma_CUB_dom_sf"/>
</dbReference>
<dbReference type="EMBL" id="JAICCE010000010">
    <property type="protein sequence ID" value="KAG9271978.1"/>
    <property type="molecule type" value="Genomic_DNA"/>
</dbReference>
<dbReference type="InterPro" id="IPR001314">
    <property type="entry name" value="Peptidase_S1A"/>
</dbReference>
<keyword evidence="2" id="KW-0677">Repeat</keyword>
<dbReference type="Gene3D" id="2.40.10.10">
    <property type="entry name" value="Trypsin-like serine proteases"/>
    <property type="match status" value="1"/>
</dbReference>
<dbReference type="PANTHER" id="PTHR24252">
    <property type="entry name" value="ACROSIN-RELATED"/>
    <property type="match status" value="1"/>
</dbReference>
<dbReference type="SMART" id="SM00020">
    <property type="entry name" value="Tryp_SPc"/>
    <property type="match status" value="1"/>
</dbReference>
<keyword evidence="5 6" id="KW-1015">Disulfide bond</keyword>
<reference evidence="11 12" key="1">
    <citation type="submission" date="2021-07" db="EMBL/GenBank/DDBJ databases">
        <authorList>
            <person name="Imarazene B."/>
            <person name="Zahm M."/>
            <person name="Klopp C."/>
            <person name="Cabau C."/>
            <person name="Beille S."/>
            <person name="Jouanno E."/>
            <person name="Castinel A."/>
            <person name="Lluch J."/>
            <person name="Gil L."/>
            <person name="Kuchtly C."/>
            <person name="Lopez Roques C."/>
            <person name="Donnadieu C."/>
            <person name="Parrinello H."/>
            <person name="Journot L."/>
            <person name="Du K."/>
            <person name="Schartl M."/>
            <person name="Retaux S."/>
            <person name="Guiguen Y."/>
        </authorList>
    </citation>
    <scope>NUCLEOTIDE SEQUENCE [LARGE SCALE GENOMIC DNA]</scope>
    <source>
        <strain evidence="11">Pach_M1</strain>
        <tissue evidence="11">Testis</tissue>
    </source>
</reference>
<evidence type="ECO:0000256" key="3">
    <source>
        <dbReference type="ARBA" id="ARBA00022801"/>
    </source>
</evidence>
<dbReference type="GO" id="GO:0004252">
    <property type="term" value="F:serine-type endopeptidase activity"/>
    <property type="evidence" value="ECO:0007669"/>
    <property type="project" value="InterPro"/>
</dbReference>
<keyword evidence="3 7" id="KW-0378">Hydrolase</keyword>
<feature type="chain" id="PRO_5035762323" evidence="8">
    <location>
        <begin position="22"/>
        <end position="583"/>
    </location>
</feature>
<keyword evidence="1 7" id="KW-0645">Protease</keyword>
<name>A0A8T2LIT1_ASTMX</name>
<keyword evidence="8" id="KW-0732">Signal</keyword>
<dbReference type="InterPro" id="IPR000859">
    <property type="entry name" value="CUB_dom"/>
</dbReference>
<dbReference type="PANTHER" id="PTHR24252:SF7">
    <property type="entry name" value="HYALIN"/>
    <property type="match status" value="1"/>
</dbReference>
<evidence type="ECO:0000313" key="12">
    <source>
        <dbReference type="Proteomes" id="UP000752171"/>
    </source>
</evidence>
<evidence type="ECO:0000259" key="9">
    <source>
        <dbReference type="PROSITE" id="PS01180"/>
    </source>
</evidence>
<evidence type="ECO:0000256" key="2">
    <source>
        <dbReference type="ARBA" id="ARBA00022737"/>
    </source>
</evidence>
<dbReference type="GO" id="GO:0009566">
    <property type="term" value="P:fertilization"/>
    <property type="evidence" value="ECO:0007669"/>
    <property type="project" value="UniProtKB-ARBA"/>
</dbReference>
<dbReference type="CDD" id="cd00190">
    <property type="entry name" value="Tryp_SPc"/>
    <property type="match status" value="1"/>
</dbReference>
<feature type="domain" description="CUB" evidence="9">
    <location>
        <begin position="425"/>
        <end position="537"/>
    </location>
</feature>
<dbReference type="PRINTS" id="PR00722">
    <property type="entry name" value="CHYMOTRYPSIN"/>
</dbReference>
<dbReference type="InterPro" id="IPR033116">
    <property type="entry name" value="TRYPSIN_SER"/>
</dbReference>
<organism evidence="11 12">
    <name type="scientific">Astyanax mexicanus</name>
    <name type="common">Blind cave fish</name>
    <name type="synonym">Astyanax fasciatus mexicanus</name>
    <dbReference type="NCBI Taxonomy" id="7994"/>
    <lineage>
        <taxon>Eukaryota</taxon>
        <taxon>Metazoa</taxon>
        <taxon>Chordata</taxon>
        <taxon>Craniata</taxon>
        <taxon>Vertebrata</taxon>
        <taxon>Euteleostomi</taxon>
        <taxon>Actinopterygii</taxon>
        <taxon>Neopterygii</taxon>
        <taxon>Teleostei</taxon>
        <taxon>Ostariophysi</taxon>
        <taxon>Characiformes</taxon>
        <taxon>Characoidei</taxon>
        <taxon>Acestrorhamphidae</taxon>
        <taxon>Acestrorhamphinae</taxon>
        <taxon>Astyanax</taxon>
    </lineage>
</organism>
<dbReference type="InterPro" id="IPR043504">
    <property type="entry name" value="Peptidase_S1_PA_chymotrypsin"/>
</dbReference>
<dbReference type="FunFam" id="2.60.120.290:FF:000013">
    <property type="entry name" value="Membrane frizzled-related protein"/>
    <property type="match status" value="1"/>
</dbReference>
<protein>
    <submittedName>
        <fullName evidence="11">Ovochymase-2</fullName>
    </submittedName>
</protein>
<sequence>MDTSSFLSTAVFFCLIHCSHSDITAHHNAVKCSSPWTRPVHPFLRVVGGSVARYGSHPWLVSLRYKGFHFCAASVLTDRWLLTAAHCFSDSSEEFLGDVEAVVGEHDQKVVDRGEQSFRVKSVKLHEKYQHTFPMSYDIAVLELQESIQFSDYVQPICLPFPGETFPPKTTCVVAGWGRTKERGPLTPVLHEVQLELVDSAVCQHVLQTLGLGRDFYAVLCAGPERGGKDTCQGDSGGPLLCPRADGQWVLVGVTSWGKGCGRSWINNRMNPPTAQGSPAVFTAVPVFLNWLLRTGTTGSQCSMGDGVLTGTEGIIRNPAQPGLNYNNNEACSWSISVPEGKQILLEFLEFDVEEDSLCSNDHLTVFAGEDMLLGSFCGREAHPPLLIHSGTARIQFVSDFSVTGAGFSIRYRAVDHDYSLGPDCGTVALFESQGVLRSPNYPRHYNNSTRCRWLIRAPQGHIAKLDFSDFDLEQSERCEYDSLAVFGDTEAREEIVLLCGQSIPPPVLSFSSVMLVQFHSDSSVSGRGFTATLSFISKTGENITNKQAPHSAHITHILYYTHTHTHRYIVKYFSSHLQMYCS</sequence>
<dbReference type="Gene3D" id="2.60.120.290">
    <property type="entry name" value="Spermadhesin, CUB domain"/>
    <property type="match status" value="2"/>
</dbReference>
<dbReference type="PROSITE" id="PS50240">
    <property type="entry name" value="TRYPSIN_DOM"/>
    <property type="match status" value="1"/>
</dbReference>
<dbReference type="CDD" id="cd00041">
    <property type="entry name" value="CUB"/>
    <property type="match status" value="2"/>
</dbReference>
<dbReference type="InterPro" id="IPR009003">
    <property type="entry name" value="Peptidase_S1_PA"/>
</dbReference>
<dbReference type="PROSITE" id="PS00135">
    <property type="entry name" value="TRYPSIN_SER"/>
    <property type="match status" value="1"/>
</dbReference>
<dbReference type="SMART" id="SM00042">
    <property type="entry name" value="CUB"/>
    <property type="match status" value="2"/>
</dbReference>
<feature type="domain" description="CUB" evidence="9">
    <location>
        <begin position="305"/>
        <end position="415"/>
    </location>
</feature>
<dbReference type="PROSITE" id="PS00134">
    <property type="entry name" value="TRYPSIN_HIS"/>
    <property type="match status" value="1"/>
</dbReference>